<dbReference type="AlphaFoldDB" id="A0A1L9WRF5"/>
<accession>A0A1L9WRF5</accession>
<dbReference type="EMBL" id="KV878979">
    <property type="protein sequence ID" value="OJJ98668.1"/>
    <property type="molecule type" value="Genomic_DNA"/>
</dbReference>
<dbReference type="GeneID" id="30970229"/>
<evidence type="ECO:0000313" key="1">
    <source>
        <dbReference type="EMBL" id="OJJ98668.1"/>
    </source>
</evidence>
<gene>
    <name evidence="1" type="ORF">ASPACDRAFT_121216</name>
</gene>
<sequence length="83" mass="9816">MAWMLGWHGGRKPSSFGCWASGTRGLHLPQSDNELSISIDISAWYWQWFMLKALICEIQLCVRVFCMRQSQRLEGRWYLESFQ</sequence>
<reference evidence="2" key="1">
    <citation type="journal article" date="2017" name="Genome Biol.">
        <title>Comparative genomics reveals high biological diversity and specific adaptations in the industrially and medically important fungal genus Aspergillus.</title>
        <authorList>
            <person name="de Vries R.P."/>
            <person name="Riley R."/>
            <person name="Wiebenga A."/>
            <person name="Aguilar-Osorio G."/>
            <person name="Amillis S."/>
            <person name="Uchima C.A."/>
            <person name="Anderluh G."/>
            <person name="Asadollahi M."/>
            <person name="Askin M."/>
            <person name="Barry K."/>
            <person name="Battaglia E."/>
            <person name="Bayram O."/>
            <person name="Benocci T."/>
            <person name="Braus-Stromeyer S.A."/>
            <person name="Caldana C."/>
            <person name="Canovas D."/>
            <person name="Cerqueira G.C."/>
            <person name="Chen F."/>
            <person name="Chen W."/>
            <person name="Choi C."/>
            <person name="Clum A."/>
            <person name="Dos Santos R.A."/>
            <person name="Damasio A.R."/>
            <person name="Diallinas G."/>
            <person name="Emri T."/>
            <person name="Fekete E."/>
            <person name="Flipphi M."/>
            <person name="Freyberg S."/>
            <person name="Gallo A."/>
            <person name="Gournas C."/>
            <person name="Habgood R."/>
            <person name="Hainaut M."/>
            <person name="Harispe M.L."/>
            <person name="Henrissat B."/>
            <person name="Hilden K.S."/>
            <person name="Hope R."/>
            <person name="Hossain A."/>
            <person name="Karabika E."/>
            <person name="Karaffa L."/>
            <person name="Karanyi Z."/>
            <person name="Krasevec N."/>
            <person name="Kuo A."/>
            <person name="Kusch H."/>
            <person name="LaButti K."/>
            <person name="Lagendijk E.L."/>
            <person name="Lapidus A."/>
            <person name="Levasseur A."/>
            <person name="Lindquist E."/>
            <person name="Lipzen A."/>
            <person name="Logrieco A.F."/>
            <person name="MacCabe A."/>
            <person name="Maekelae M.R."/>
            <person name="Malavazi I."/>
            <person name="Melin P."/>
            <person name="Meyer V."/>
            <person name="Mielnichuk N."/>
            <person name="Miskei M."/>
            <person name="Molnar A.P."/>
            <person name="Mule G."/>
            <person name="Ngan C.Y."/>
            <person name="Orejas M."/>
            <person name="Orosz E."/>
            <person name="Ouedraogo J.P."/>
            <person name="Overkamp K.M."/>
            <person name="Park H.-S."/>
            <person name="Perrone G."/>
            <person name="Piumi F."/>
            <person name="Punt P.J."/>
            <person name="Ram A.F."/>
            <person name="Ramon A."/>
            <person name="Rauscher S."/>
            <person name="Record E."/>
            <person name="Riano-Pachon D.M."/>
            <person name="Robert V."/>
            <person name="Roehrig J."/>
            <person name="Ruller R."/>
            <person name="Salamov A."/>
            <person name="Salih N.S."/>
            <person name="Samson R.A."/>
            <person name="Sandor E."/>
            <person name="Sanguinetti M."/>
            <person name="Schuetze T."/>
            <person name="Sepcic K."/>
            <person name="Shelest E."/>
            <person name="Sherlock G."/>
            <person name="Sophianopoulou V."/>
            <person name="Squina F.M."/>
            <person name="Sun H."/>
            <person name="Susca A."/>
            <person name="Todd R.B."/>
            <person name="Tsang A."/>
            <person name="Unkles S.E."/>
            <person name="van de Wiele N."/>
            <person name="van Rossen-Uffink D."/>
            <person name="Oliveira J.V."/>
            <person name="Vesth T.C."/>
            <person name="Visser J."/>
            <person name="Yu J.-H."/>
            <person name="Zhou M."/>
            <person name="Andersen M.R."/>
            <person name="Archer D.B."/>
            <person name="Baker S.E."/>
            <person name="Benoit I."/>
            <person name="Brakhage A.A."/>
            <person name="Braus G.H."/>
            <person name="Fischer R."/>
            <person name="Frisvad J.C."/>
            <person name="Goldman G.H."/>
            <person name="Houbraken J."/>
            <person name="Oakley B."/>
            <person name="Pocsi I."/>
            <person name="Scazzocchio C."/>
            <person name="Seiboth B."/>
            <person name="vanKuyk P.A."/>
            <person name="Wortman J."/>
            <person name="Dyer P.S."/>
            <person name="Grigoriev I.V."/>
        </authorList>
    </citation>
    <scope>NUCLEOTIDE SEQUENCE [LARGE SCALE GENOMIC DNA]</scope>
    <source>
        <strain evidence="2">ATCC 16872 / CBS 172.66 / WB 5094</strain>
    </source>
</reference>
<dbReference type="VEuPathDB" id="FungiDB:ASPACDRAFT_121216"/>
<proteinExistence type="predicted"/>
<dbReference type="Proteomes" id="UP000184546">
    <property type="component" value="Unassembled WGS sequence"/>
</dbReference>
<protein>
    <submittedName>
        <fullName evidence="1">Uncharacterized protein</fullName>
    </submittedName>
</protein>
<dbReference type="RefSeq" id="XP_020055008.1">
    <property type="nucleotide sequence ID" value="XM_020196415.1"/>
</dbReference>
<keyword evidence="2" id="KW-1185">Reference proteome</keyword>
<organism evidence="1 2">
    <name type="scientific">Aspergillus aculeatus (strain ATCC 16872 / CBS 172.66 / WB 5094)</name>
    <dbReference type="NCBI Taxonomy" id="690307"/>
    <lineage>
        <taxon>Eukaryota</taxon>
        <taxon>Fungi</taxon>
        <taxon>Dikarya</taxon>
        <taxon>Ascomycota</taxon>
        <taxon>Pezizomycotina</taxon>
        <taxon>Eurotiomycetes</taxon>
        <taxon>Eurotiomycetidae</taxon>
        <taxon>Eurotiales</taxon>
        <taxon>Aspergillaceae</taxon>
        <taxon>Aspergillus</taxon>
        <taxon>Aspergillus subgen. Circumdati</taxon>
    </lineage>
</organism>
<evidence type="ECO:0000313" key="2">
    <source>
        <dbReference type="Proteomes" id="UP000184546"/>
    </source>
</evidence>
<name>A0A1L9WRF5_ASPA1</name>